<dbReference type="RefSeq" id="WP_322610092.1">
    <property type="nucleotide sequence ID" value="NZ_JARVCO010000012.1"/>
</dbReference>
<gene>
    <name evidence="2" type="ORF">P9H32_16930</name>
</gene>
<proteinExistence type="predicted"/>
<protein>
    <recommendedName>
        <fullName evidence="4">DUF2059 domain-containing protein</fullName>
    </recommendedName>
</protein>
<evidence type="ECO:0000313" key="3">
    <source>
        <dbReference type="Proteomes" id="UP001290861"/>
    </source>
</evidence>
<dbReference type="Proteomes" id="UP001290861">
    <property type="component" value="Unassembled WGS sequence"/>
</dbReference>
<reference evidence="2 3" key="1">
    <citation type="journal article" date="2024" name="Appl. Environ. Microbiol.">
        <title>Pontiella agarivorans sp. nov., a novel marine anaerobic bacterium capable of degrading macroalgal polysaccharides and fixing nitrogen.</title>
        <authorList>
            <person name="Liu N."/>
            <person name="Kivenson V."/>
            <person name="Peng X."/>
            <person name="Cui Z."/>
            <person name="Lankiewicz T.S."/>
            <person name="Gosselin K.M."/>
            <person name="English C.J."/>
            <person name="Blair E.M."/>
            <person name="O'Malley M.A."/>
            <person name="Valentine D.L."/>
        </authorList>
    </citation>
    <scope>NUCLEOTIDE SEQUENCE [LARGE SCALE GENOMIC DNA]</scope>
    <source>
        <strain evidence="2 3">NLcol2</strain>
    </source>
</reference>
<organism evidence="2 3">
    <name type="scientific">Pontiella agarivorans</name>
    <dbReference type="NCBI Taxonomy" id="3038953"/>
    <lineage>
        <taxon>Bacteria</taxon>
        <taxon>Pseudomonadati</taxon>
        <taxon>Kiritimatiellota</taxon>
        <taxon>Kiritimatiellia</taxon>
        <taxon>Kiritimatiellales</taxon>
        <taxon>Pontiellaceae</taxon>
        <taxon>Pontiella</taxon>
    </lineage>
</organism>
<feature type="region of interest" description="Disordered" evidence="1">
    <location>
        <begin position="248"/>
        <end position="272"/>
    </location>
</feature>
<evidence type="ECO:0000256" key="1">
    <source>
        <dbReference type="SAM" id="MobiDB-lite"/>
    </source>
</evidence>
<evidence type="ECO:0008006" key="4">
    <source>
        <dbReference type="Google" id="ProtNLM"/>
    </source>
</evidence>
<name>A0ABU5N1M5_9BACT</name>
<accession>A0ABU5N1M5</accession>
<evidence type="ECO:0000313" key="2">
    <source>
        <dbReference type="EMBL" id="MDZ8120318.1"/>
    </source>
</evidence>
<feature type="compositionally biased region" description="Basic and acidic residues" evidence="1">
    <location>
        <begin position="258"/>
        <end position="272"/>
    </location>
</feature>
<sequence length="272" mass="31548">MKTIITFIIAISVTITGFSESKDELIEKLIILNGVELQFNEGAEKILNQLMQSYEGKGKSYDSIKEIVRKHCNWKSWKPYYTSLLDETYTKKELESLIQYRTSIPPEIMKLSEKQVDIQVRYTFAQRKWVEEIQPLISDDIQKLPPTPAEELESYADKWNSWSEGEKRFYISGYKTGCEGAIAEFSRELKPKKEVLNKITKRVELNSHFQKLSGAVTDFYADPKNAEIPYIPAFYLVDAKLQGNDISEKLERARKRSSKTDPNRLSKDVRQP</sequence>
<keyword evidence="3" id="KW-1185">Reference proteome</keyword>
<dbReference type="EMBL" id="JARVCO010000012">
    <property type="protein sequence ID" value="MDZ8120318.1"/>
    <property type="molecule type" value="Genomic_DNA"/>
</dbReference>
<comment type="caution">
    <text evidence="2">The sequence shown here is derived from an EMBL/GenBank/DDBJ whole genome shotgun (WGS) entry which is preliminary data.</text>
</comment>